<protein>
    <submittedName>
        <fullName evidence="4">Zinc finger protein 318-like</fullName>
    </submittedName>
</protein>
<reference evidence="3" key="1">
    <citation type="submission" date="2025-05" db="UniProtKB">
        <authorList>
            <consortium name="RefSeq"/>
        </authorList>
    </citation>
    <scope>NUCLEOTIDE SEQUENCE [LARGE SCALE GENOMIC DNA]</scope>
</reference>
<feature type="region of interest" description="Disordered" evidence="2">
    <location>
        <begin position="155"/>
        <end position="174"/>
    </location>
</feature>
<feature type="compositionally biased region" description="Pro residues" evidence="2">
    <location>
        <begin position="586"/>
        <end position="595"/>
    </location>
</feature>
<proteinExistence type="predicted"/>
<evidence type="ECO:0000256" key="2">
    <source>
        <dbReference type="SAM" id="MobiDB-lite"/>
    </source>
</evidence>
<feature type="region of interest" description="Disordered" evidence="2">
    <location>
        <begin position="54"/>
        <end position="94"/>
    </location>
</feature>
<sequence>MDLSHSGVLRVASKHLRDYTRLSDRLDSNFQLIDIAASPVDRYDFLLGNEGRQMQAVDRRREGTKTPERKRSSSSSIWILPPPPVDSLSDVDRDDLADGPVFSRHLSHLRSSEQCPSREEDALSPFNLKHDEDYRNRDISVYGMHYDCLQDQSCESGRVGRPLRNSLDSSEDRGHELKSLRYDRNDRLIDISTETRPFFPRTQNYHTQNLSRSPSPAYQDEDFRELEIARRKREEELLSKKLSEKLPSSGYMVPSSSNPLWSLEPQYLYRPEEAPAMPKKSILKKRVDDPSVQPKVFSVSEPPPLDISTDPFSSEVENFFKQFNTNAVKRPAPSKELQGTGTVSDWQLCSGQKQNVFSSEQNSGNVLAQKECHKMISEPVDQQSDFLGPHERVNQDHSGFSGILGMMADSSNAQEKRRSRFSHIEDEEKFLYGDEETSIVSACAPEWTLSTEKGSRNQKVTSPSPPSLPVKSDMSEESRLDPEKIRDLLKAVGLDIGMAEISKLAARTQERLHGKKPSHSPDCRLVSSHKPPSQERYRSRSNTLSPDSSRKHSISPAKDTSSLSKSDYDKNKTTRQDDPAGMPWQPVSPLPVIPSAPPSLPNFDATSISWCNFSQISPFTAAQFPQSHPSLLMPPPGYGVYGHYTAYAASGWTTRTQQADPVLSDMHGISTPAVPANCLRPNLRAIERVSLYKEIPEIKQETSVLVQIPTTAPVSDVLPQPSLKGGKEKIADEKNRAAQRQKVIEEIKKLTVEQKELQKQLYYLRIELNRLSRHQEKMQQTKRKEKDPLLVEVNRLRENISKEITELEVKANAVKKKKAELDKVAQILGINTFEKSRKPSSEKIDLSEDHLEDAESKEGASGSTKL</sequence>
<evidence type="ECO:0000256" key="1">
    <source>
        <dbReference type="SAM" id="Coils"/>
    </source>
</evidence>
<name>A0ABM5G289_9SAUR</name>
<dbReference type="PANTHER" id="PTHR15577">
    <property type="entry name" value="ZINC FINGER CONTAINING PROTEIN"/>
    <property type="match status" value="1"/>
</dbReference>
<organism evidence="3 4">
    <name type="scientific">Pogona vitticeps</name>
    <name type="common">central bearded dragon</name>
    <dbReference type="NCBI Taxonomy" id="103695"/>
    <lineage>
        <taxon>Eukaryota</taxon>
        <taxon>Metazoa</taxon>
        <taxon>Chordata</taxon>
        <taxon>Craniata</taxon>
        <taxon>Vertebrata</taxon>
        <taxon>Euteleostomi</taxon>
        <taxon>Lepidosauria</taxon>
        <taxon>Squamata</taxon>
        <taxon>Bifurcata</taxon>
        <taxon>Unidentata</taxon>
        <taxon>Episquamata</taxon>
        <taxon>Toxicofera</taxon>
        <taxon>Iguania</taxon>
        <taxon>Acrodonta</taxon>
        <taxon>Agamidae</taxon>
        <taxon>Amphibolurinae</taxon>
        <taxon>Pogona</taxon>
    </lineage>
</organism>
<dbReference type="PANTHER" id="PTHR15577:SF2">
    <property type="entry name" value="ZINC FINGER PROTEIN 318"/>
    <property type="match status" value="1"/>
</dbReference>
<gene>
    <name evidence="4" type="primary">LOC110089040</name>
</gene>
<feature type="compositionally biased region" description="Basic and acidic residues" evidence="2">
    <location>
        <begin position="57"/>
        <end position="71"/>
    </location>
</feature>
<evidence type="ECO:0000313" key="3">
    <source>
        <dbReference type="Proteomes" id="UP001652642"/>
    </source>
</evidence>
<dbReference type="GeneID" id="110089040"/>
<keyword evidence="1" id="KW-0175">Coiled coil</keyword>
<feature type="compositionally biased region" description="Basic and acidic residues" evidence="2">
    <location>
        <begin position="473"/>
        <end position="482"/>
    </location>
</feature>
<feature type="region of interest" description="Disordered" evidence="2">
    <location>
        <begin position="107"/>
        <end position="126"/>
    </location>
</feature>
<evidence type="ECO:0000313" key="4">
    <source>
        <dbReference type="RefSeq" id="XP_072851764.1"/>
    </source>
</evidence>
<feature type="compositionally biased region" description="Polar residues" evidence="2">
    <location>
        <begin position="450"/>
        <end position="462"/>
    </location>
</feature>
<feature type="region of interest" description="Disordered" evidence="2">
    <location>
        <begin position="835"/>
        <end position="866"/>
    </location>
</feature>
<feature type="coiled-coil region" evidence="1">
    <location>
        <begin position="740"/>
        <end position="824"/>
    </location>
</feature>
<accession>A0ABM5G289</accession>
<feature type="compositionally biased region" description="Basic and acidic residues" evidence="2">
    <location>
        <begin position="835"/>
        <end position="858"/>
    </location>
</feature>
<dbReference type="Proteomes" id="UP001652642">
    <property type="component" value="Chromosome 1"/>
</dbReference>
<reference evidence="4" key="2">
    <citation type="submission" date="2025-08" db="UniProtKB">
        <authorList>
            <consortium name="RefSeq"/>
        </authorList>
    </citation>
    <scope>IDENTIFICATION</scope>
</reference>
<keyword evidence="3" id="KW-1185">Reference proteome</keyword>
<dbReference type="RefSeq" id="XP_072851764.1">
    <property type="nucleotide sequence ID" value="XM_072995663.1"/>
</dbReference>
<feature type="region of interest" description="Disordered" evidence="2">
    <location>
        <begin position="509"/>
        <end position="595"/>
    </location>
</feature>
<dbReference type="InterPro" id="IPR055309">
    <property type="entry name" value="Znf318-like"/>
</dbReference>
<feature type="compositionally biased region" description="Basic and acidic residues" evidence="2">
    <location>
        <begin position="566"/>
        <end position="578"/>
    </location>
</feature>
<feature type="region of interest" description="Disordered" evidence="2">
    <location>
        <begin position="450"/>
        <end position="482"/>
    </location>
</feature>